<reference evidence="5 6" key="1">
    <citation type="submission" date="2016-01" db="EMBL/GenBank/DDBJ databases">
        <title>The new phylogeny of the genus Mycobacterium.</title>
        <authorList>
            <person name="Tarcisio F."/>
            <person name="Conor M."/>
            <person name="Antonella G."/>
            <person name="Elisabetta G."/>
            <person name="Giulia F.S."/>
            <person name="Sara T."/>
            <person name="Anna F."/>
            <person name="Clotilde B."/>
            <person name="Roberto B."/>
            <person name="Veronica D.S."/>
            <person name="Fabio R."/>
            <person name="Monica P."/>
            <person name="Olivier J."/>
            <person name="Enrico T."/>
            <person name="Nicola S."/>
        </authorList>
    </citation>
    <scope>NUCLEOTIDE SEQUENCE [LARGE SCALE GENOMIC DNA]</scope>
    <source>
        <strain evidence="5 6">DSM 44616</strain>
    </source>
</reference>
<dbReference type="GO" id="GO:0003700">
    <property type="term" value="F:DNA-binding transcription factor activity"/>
    <property type="evidence" value="ECO:0007669"/>
    <property type="project" value="InterPro"/>
</dbReference>
<evidence type="ECO:0000313" key="6">
    <source>
        <dbReference type="Proteomes" id="UP000193387"/>
    </source>
</evidence>
<dbReference type="PROSITE" id="PS01124">
    <property type="entry name" value="HTH_ARAC_FAMILY_2"/>
    <property type="match status" value="1"/>
</dbReference>
<dbReference type="SMART" id="SM00342">
    <property type="entry name" value="HTH_ARAC"/>
    <property type="match status" value="1"/>
</dbReference>
<gene>
    <name evidence="5" type="ORF">AWC23_04135</name>
</gene>
<organism evidence="5 6">
    <name type="scientific">Mycobacterium saskatchewanense</name>
    <dbReference type="NCBI Taxonomy" id="220927"/>
    <lineage>
        <taxon>Bacteria</taxon>
        <taxon>Bacillati</taxon>
        <taxon>Actinomycetota</taxon>
        <taxon>Actinomycetes</taxon>
        <taxon>Mycobacteriales</taxon>
        <taxon>Mycobacteriaceae</taxon>
        <taxon>Mycobacterium</taxon>
        <taxon>Mycobacterium simiae complex</taxon>
    </lineage>
</organism>
<feature type="domain" description="HTH araC/xylS-type" evidence="4">
    <location>
        <begin position="1"/>
        <end position="97"/>
    </location>
</feature>
<evidence type="ECO:0000259" key="4">
    <source>
        <dbReference type="PROSITE" id="PS01124"/>
    </source>
</evidence>
<dbReference type="SUPFAM" id="SSF46689">
    <property type="entry name" value="Homeodomain-like"/>
    <property type="match status" value="2"/>
</dbReference>
<keyword evidence="3" id="KW-0804">Transcription</keyword>
<dbReference type="InterPro" id="IPR050204">
    <property type="entry name" value="AraC_XylS_family_regulators"/>
</dbReference>
<dbReference type="InterPro" id="IPR009057">
    <property type="entry name" value="Homeodomain-like_sf"/>
</dbReference>
<evidence type="ECO:0000256" key="2">
    <source>
        <dbReference type="ARBA" id="ARBA00023125"/>
    </source>
</evidence>
<keyword evidence="6" id="KW-1185">Reference proteome</keyword>
<evidence type="ECO:0000256" key="3">
    <source>
        <dbReference type="ARBA" id="ARBA00023163"/>
    </source>
</evidence>
<dbReference type="InterPro" id="IPR018060">
    <property type="entry name" value="HTH_AraC"/>
</dbReference>
<proteinExistence type="predicted"/>
<sequence>MRRWIGSHLSHDLTVPALARRVAVTPRHLTRVFQFDVGLAPGEFVERMRVEHARRLLERTDLAPERIASECGLGSARTLYRLFRDRLGTTPGEYRQRFAGAPA</sequence>
<evidence type="ECO:0000313" key="5">
    <source>
        <dbReference type="EMBL" id="ORW74757.1"/>
    </source>
</evidence>
<dbReference type="PANTHER" id="PTHR46796:SF6">
    <property type="entry name" value="ARAC SUBFAMILY"/>
    <property type="match status" value="1"/>
</dbReference>
<evidence type="ECO:0000256" key="1">
    <source>
        <dbReference type="ARBA" id="ARBA00023015"/>
    </source>
</evidence>
<comment type="caution">
    <text evidence="5">The sequence shown here is derived from an EMBL/GenBank/DDBJ whole genome shotgun (WGS) entry which is preliminary data.</text>
</comment>
<keyword evidence="1" id="KW-0805">Transcription regulation</keyword>
<dbReference type="GO" id="GO:0043565">
    <property type="term" value="F:sequence-specific DNA binding"/>
    <property type="evidence" value="ECO:0007669"/>
    <property type="project" value="InterPro"/>
</dbReference>
<dbReference type="PANTHER" id="PTHR46796">
    <property type="entry name" value="HTH-TYPE TRANSCRIPTIONAL ACTIVATOR RHAS-RELATED"/>
    <property type="match status" value="1"/>
</dbReference>
<accession>A0AAJ3NUE3</accession>
<keyword evidence="2" id="KW-0238">DNA-binding</keyword>
<protein>
    <recommendedName>
        <fullName evidence="4">HTH araC/xylS-type domain-containing protein</fullName>
    </recommendedName>
</protein>
<dbReference type="Gene3D" id="1.10.10.60">
    <property type="entry name" value="Homeodomain-like"/>
    <property type="match status" value="1"/>
</dbReference>
<dbReference type="RefSeq" id="WP_232069267.1">
    <property type="nucleotide sequence ID" value="NZ_AP022573.1"/>
</dbReference>
<dbReference type="EMBL" id="LQPR01000006">
    <property type="protein sequence ID" value="ORW74757.1"/>
    <property type="molecule type" value="Genomic_DNA"/>
</dbReference>
<dbReference type="Pfam" id="PF12833">
    <property type="entry name" value="HTH_18"/>
    <property type="match status" value="1"/>
</dbReference>
<dbReference type="AlphaFoldDB" id="A0AAJ3NUE3"/>
<name>A0AAJ3NUE3_9MYCO</name>
<dbReference type="Proteomes" id="UP000193387">
    <property type="component" value="Unassembled WGS sequence"/>
</dbReference>